<keyword evidence="6" id="KW-0686">Riboflavin biosynthesis</keyword>
<keyword evidence="7 12" id="KW-0808">Transferase</keyword>
<dbReference type="Pfam" id="PF00677">
    <property type="entry name" value="Lum_binding"/>
    <property type="match status" value="2"/>
</dbReference>
<dbReference type="InterPro" id="IPR023366">
    <property type="entry name" value="ATP_synth_asu-like_sf"/>
</dbReference>
<evidence type="ECO:0000256" key="1">
    <source>
        <dbReference type="ARBA" id="ARBA00000968"/>
    </source>
</evidence>
<evidence type="ECO:0000256" key="6">
    <source>
        <dbReference type="ARBA" id="ARBA00022619"/>
    </source>
</evidence>
<dbReference type="PANTHER" id="PTHR21098:SF0">
    <property type="entry name" value="RIBOFLAVIN SYNTHASE"/>
    <property type="match status" value="1"/>
</dbReference>
<evidence type="ECO:0000256" key="4">
    <source>
        <dbReference type="ARBA" id="ARBA00012827"/>
    </source>
</evidence>
<dbReference type="InterPro" id="IPR001783">
    <property type="entry name" value="Lumazine-bd"/>
</dbReference>
<dbReference type="PANTHER" id="PTHR21098">
    <property type="entry name" value="RIBOFLAVIN SYNTHASE ALPHA CHAIN"/>
    <property type="match status" value="1"/>
</dbReference>
<dbReference type="GO" id="GO:0009231">
    <property type="term" value="P:riboflavin biosynthetic process"/>
    <property type="evidence" value="ECO:0007669"/>
    <property type="project" value="UniProtKB-KW"/>
</dbReference>
<dbReference type="NCBIfam" id="TIGR00187">
    <property type="entry name" value="ribE"/>
    <property type="match status" value="1"/>
</dbReference>
<dbReference type="FunFam" id="2.40.30.20:FF:000003">
    <property type="entry name" value="Riboflavin synthase, alpha subunit"/>
    <property type="match status" value="1"/>
</dbReference>
<feature type="repeat" description="Lumazine-binding" evidence="10">
    <location>
        <begin position="96"/>
        <end position="201"/>
    </location>
</feature>
<evidence type="ECO:0000313" key="13">
    <source>
        <dbReference type="Proteomes" id="UP000463975"/>
    </source>
</evidence>
<dbReference type="RefSeq" id="WP_160619270.1">
    <property type="nucleotide sequence ID" value="NZ_CP047652.1"/>
</dbReference>
<evidence type="ECO:0000256" key="8">
    <source>
        <dbReference type="ARBA" id="ARBA00022737"/>
    </source>
</evidence>
<reference evidence="12 13" key="1">
    <citation type="submission" date="2020-01" db="EMBL/GenBank/DDBJ databases">
        <title>Genome sequencing of strain KACC 21507.</title>
        <authorList>
            <person name="Heo J."/>
            <person name="Kim S.-J."/>
            <person name="Kim J.-S."/>
            <person name="Hong S.-B."/>
            <person name="Kwon S.-W."/>
        </authorList>
    </citation>
    <scope>NUCLEOTIDE SEQUENCE [LARGE SCALE GENOMIC DNA]</scope>
    <source>
        <strain evidence="12 13">KACC 21507</strain>
    </source>
</reference>
<evidence type="ECO:0000256" key="10">
    <source>
        <dbReference type="PROSITE-ProRule" id="PRU00524"/>
    </source>
</evidence>
<comment type="pathway">
    <text evidence="3">Cofactor biosynthesis; riboflavin biosynthesis; riboflavin from 2-hydroxy-3-oxobutyl phosphate and 5-amino-6-(D-ribitylamino)uracil: step 2/2.</text>
</comment>
<evidence type="ECO:0000313" key="12">
    <source>
        <dbReference type="EMBL" id="QHI96197.1"/>
    </source>
</evidence>
<protein>
    <recommendedName>
        <fullName evidence="5 9">Riboflavin synthase</fullName>
        <ecNumber evidence="4 9">2.5.1.9</ecNumber>
    </recommendedName>
</protein>
<feature type="domain" description="Lumazine-binding" evidence="11">
    <location>
        <begin position="1"/>
        <end position="95"/>
    </location>
</feature>
<dbReference type="InterPro" id="IPR026017">
    <property type="entry name" value="Lumazine-bd_dom"/>
</dbReference>
<evidence type="ECO:0000256" key="2">
    <source>
        <dbReference type="ARBA" id="ARBA00002803"/>
    </source>
</evidence>
<dbReference type="Gene3D" id="2.40.30.20">
    <property type="match status" value="2"/>
</dbReference>
<dbReference type="PROSITE" id="PS51177">
    <property type="entry name" value="LUMAZINE_BIND"/>
    <property type="match status" value="2"/>
</dbReference>
<evidence type="ECO:0000256" key="3">
    <source>
        <dbReference type="ARBA" id="ARBA00004887"/>
    </source>
</evidence>
<dbReference type="GO" id="GO:0004746">
    <property type="term" value="F:riboflavin synthase activity"/>
    <property type="evidence" value="ECO:0007669"/>
    <property type="project" value="UniProtKB-UniRule"/>
</dbReference>
<evidence type="ECO:0000259" key="11">
    <source>
        <dbReference type="PROSITE" id="PS51177"/>
    </source>
</evidence>
<dbReference type="EMBL" id="CP047652">
    <property type="protein sequence ID" value="QHI96197.1"/>
    <property type="molecule type" value="Genomic_DNA"/>
</dbReference>
<keyword evidence="13" id="KW-1185">Reference proteome</keyword>
<evidence type="ECO:0000256" key="9">
    <source>
        <dbReference type="NCBIfam" id="TIGR00187"/>
    </source>
</evidence>
<evidence type="ECO:0000256" key="5">
    <source>
        <dbReference type="ARBA" id="ARBA00013950"/>
    </source>
</evidence>
<organism evidence="12 13">
    <name type="scientific">Aristophania vespae</name>
    <dbReference type="NCBI Taxonomy" id="2697033"/>
    <lineage>
        <taxon>Bacteria</taxon>
        <taxon>Pseudomonadati</taxon>
        <taxon>Pseudomonadota</taxon>
        <taxon>Alphaproteobacteria</taxon>
        <taxon>Acetobacterales</taxon>
        <taxon>Acetobacteraceae</taxon>
        <taxon>Aristophania</taxon>
    </lineage>
</organism>
<dbReference type="KEGG" id="bomb:GT348_08135"/>
<sequence length="216" mass="23570">MFSGIIECVGQVQQVSIREQAMDLVVKSHFKDLSLGESVAVNGVCLTVKDFTAEGSAQFHISGETLKRTNLGKLTEGRSVNLERAVSLNTRLSGHIVQGHVDGTGVLQAINKAGDSYALDLFLSQSLRRYVVEKGSITLNGISLTVNNIKDEAQYEGSEGFVINLMIIPHTWEHTDLSTLSVGAELNVEVDVLAKYVETLCRFSPETLNLNFKGEK</sequence>
<accession>A0A6P1NH37</accession>
<dbReference type="Proteomes" id="UP000463975">
    <property type="component" value="Chromosome"/>
</dbReference>
<comment type="function">
    <text evidence="2">Catalyzes the dismutation of two molecules of 6,7-dimethyl-8-ribityllumazine, resulting in the formation of riboflavin and 5-amino-6-(D-ribitylamino)uracil.</text>
</comment>
<name>A0A6P1NH37_9PROT</name>
<comment type="catalytic activity">
    <reaction evidence="1">
        <text>2 6,7-dimethyl-8-(1-D-ribityl)lumazine + H(+) = 5-amino-6-(D-ribitylamino)uracil + riboflavin</text>
        <dbReference type="Rhea" id="RHEA:20772"/>
        <dbReference type="ChEBI" id="CHEBI:15378"/>
        <dbReference type="ChEBI" id="CHEBI:15934"/>
        <dbReference type="ChEBI" id="CHEBI:57986"/>
        <dbReference type="ChEBI" id="CHEBI:58201"/>
        <dbReference type="EC" id="2.5.1.9"/>
    </reaction>
</comment>
<dbReference type="InterPro" id="IPR017938">
    <property type="entry name" value="Riboflavin_synthase-like_b-brl"/>
</dbReference>
<keyword evidence="8" id="KW-0677">Repeat</keyword>
<proteinExistence type="predicted"/>
<dbReference type="AlphaFoldDB" id="A0A6P1NH37"/>
<dbReference type="PIRSF" id="PIRSF000498">
    <property type="entry name" value="Riboflavin_syn_A"/>
    <property type="match status" value="1"/>
</dbReference>
<dbReference type="SUPFAM" id="SSF63380">
    <property type="entry name" value="Riboflavin synthase domain-like"/>
    <property type="match status" value="2"/>
</dbReference>
<feature type="domain" description="Lumazine-binding" evidence="11">
    <location>
        <begin position="96"/>
        <end position="201"/>
    </location>
</feature>
<gene>
    <name evidence="12" type="ORF">GT348_08135</name>
</gene>
<dbReference type="CDD" id="cd00402">
    <property type="entry name" value="Riboflavin_synthase_like"/>
    <property type="match status" value="1"/>
</dbReference>
<evidence type="ECO:0000256" key="7">
    <source>
        <dbReference type="ARBA" id="ARBA00022679"/>
    </source>
</evidence>
<feature type="repeat" description="Lumazine-binding" evidence="10">
    <location>
        <begin position="1"/>
        <end position="95"/>
    </location>
</feature>
<dbReference type="EC" id="2.5.1.9" evidence="4 9"/>
<dbReference type="NCBIfam" id="NF006767">
    <property type="entry name" value="PRK09289.1"/>
    <property type="match status" value="1"/>
</dbReference>